<evidence type="ECO:0000313" key="1">
    <source>
        <dbReference type="EMBL" id="MPC49655.1"/>
    </source>
</evidence>
<accession>A0A5B7FWG7</accession>
<reference evidence="1 2" key="1">
    <citation type="submission" date="2019-05" db="EMBL/GenBank/DDBJ databases">
        <title>Another draft genome of Portunus trituberculatus and its Hox gene families provides insights of decapod evolution.</title>
        <authorList>
            <person name="Jeong J.-H."/>
            <person name="Song I."/>
            <person name="Kim S."/>
            <person name="Choi T."/>
            <person name="Kim D."/>
            <person name="Ryu S."/>
            <person name="Kim W."/>
        </authorList>
    </citation>
    <scope>NUCLEOTIDE SEQUENCE [LARGE SCALE GENOMIC DNA]</scope>
    <source>
        <tissue evidence="1">Muscle</tissue>
    </source>
</reference>
<dbReference type="EMBL" id="VSRR010009017">
    <property type="protein sequence ID" value="MPC49655.1"/>
    <property type="molecule type" value="Genomic_DNA"/>
</dbReference>
<organism evidence="1 2">
    <name type="scientific">Portunus trituberculatus</name>
    <name type="common">Swimming crab</name>
    <name type="synonym">Neptunus trituberculatus</name>
    <dbReference type="NCBI Taxonomy" id="210409"/>
    <lineage>
        <taxon>Eukaryota</taxon>
        <taxon>Metazoa</taxon>
        <taxon>Ecdysozoa</taxon>
        <taxon>Arthropoda</taxon>
        <taxon>Crustacea</taxon>
        <taxon>Multicrustacea</taxon>
        <taxon>Malacostraca</taxon>
        <taxon>Eumalacostraca</taxon>
        <taxon>Eucarida</taxon>
        <taxon>Decapoda</taxon>
        <taxon>Pleocyemata</taxon>
        <taxon>Brachyura</taxon>
        <taxon>Eubrachyura</taxon>
        <taxon>Portunoidea</taxon>
        <taxon>Portunidae</taxon>
        <taxon>Portuninae</taxon>
        <taxon>Portunus</taxon>
    </lineage>
</organism>
<gene>
    <name evidence="1" type="ORF">E2C01_043465</name>
</gene>
<comment type="caution">
    <text evidence="1">The sequence shown here is derived from an EMBL/GenBank/DDBJ whole genome shotgun (WGS) entry which is preliminary data.</text>
</comment>
<dbReference type="AlphaFoldDB" id="A0A5B7FWG7"/>
<sequence length="38" mass="4597">MYRRLEQRTLFPFSSSFFSCMPFFVVYRSCRPKGPAQE</sequence>
<proteinExistence type="predicted"/>
<evidence type="ECO:0000313" key="2">
    <source>
        <dbReference type="Proteomes" id="UP000324222"/>
    </source>
</evidence>
<dbReference type="Proteomes" id="UP000324222">
    <property type="component" value="Unassembled WGS sequence"/>
</dbReference>
<keyword evidence="2" id="KW-1185">Reference proteome</keyword>
<name>A0A5B7FWG7_PORTR</name>
<protein>
    <submittedName>
        <fullName evidence="1">Uncharacterized protein</fullName>
    </submittedName>
</protein>
<dbReference type="PROSITE" id="PS51257">
    <property type="entry name" value="PROKAR_LIPOPROTEIN"/>
    <property type="match status" value="1"/>
</dbReference>